<proteinExistence type="predicted"/>
<comment type="caution">
    <text evidence="3">The sequence shown here is derived from an EMBL/GenBank/DDBJ whole genome shotgun (WGS) entry which is preliminary data.</text>
</comment>
<dbReference type="AlphaFoldDB" id="A0A3M7T0H7"/>
<evidence type="ECO:0000256" key="1">
    <source>
        <dbReference type="SAM" id="Coils"/>
    </source>
</evidence>
<evidence type="ECO:0000313" key="3">
    <source>
        <dbReference type="EMBL" id="RNA41457.1"/>
    </source>
</evidence>
<evidence type="ECO:0000256" key="2">
    <source>
        <dbReference type="SAM" id="MobiDB-lite"/>
    </source>
</evidence>
<gene>
    <name evidence="3" type="ORF">BpHYR1_048311</name>
</gene>
<keyword evidence="4" id="KW-1185">Reference proteome</keyword>
<reference evidence="3 4" key="1">
    <citation type="journal article" date="2018" name="Sci. Rep.">
        <title>Genomic signatures of local adaptation to the degree of environmental predictability in rotifers.</title>
        <authorList>
            <person name="Franch-Gras L."/>
            <person name="Hahn C."/>
            <person name="Garcia-Roger E.M."/>
            <person name="Carmona M.J."/>
            <person name="Serra M."/>
            <person name="Gomez A."/>
        </authorList>
    </citation>
    <scope>NUCLEOTIDE SEQUENCE [LARGE SCALE GENOMIC DNA]</scope>
    <source>
        <strain evidence="3">HYR1</strain>
    </source>
</reference>
<evidence type="ECO:0000313" key="4">
    <source>
        <dbReference type="Proteomes" id="UP000276133"/>
    </source>
</evidence>
<organism evidence="3 4">
    <name type="scientific">Brachionus plicatilis</name>
    <name type="common">Marine rotifer</name>
    <name type="synonym">Brachionus muelleri</name>
    <dbReference type="NCBI Taxonomy" id="10195"/>
    <lineage>
        <taxon>Eukaryota</taxon>
        <taxon>Metazoa</taxon>
        <taxon>Spiralia</taxon>
        <taxon>Gnathifera</taxon>
        <taxon>Rotifera</taxon>
        <taxon>Eurotatoria</taxon>
        <taxon>Monogononta</taxon>
        <taxon>Pseudotrocha</taxon>
        <taxon>Ploima</taxon>
        <taxon>Brachionidae</taxon>
        <taxon>Brachionus</taxon>
    </lineage>
</organism>
<feature type="coiled-coil region" evidence="1">
    <location>
        <begin position="13"/>
        <end position="43"/>
    </location>
</feature>
<feature type="non-terminal residue" evidence="3">
    <location>
        <position position="1012"/>
    </location>
</feature>
<name>A0A3M7T0H7_BRAPC</name>
<dbReference type="EMBL" id="REGN01000500">
    <property type="protein sequence ID" value="RNA41457.1"/>
    <property type="molecule type" value="Genomic_DNA"/>
</dbReference>
<accession>A0A3M7T0H7</accession>
<feature type="coiled-coil region" evidence="1">
    <location>
        <begin position="388"/>
        <end position="513"/>
    </location>
</feature>
<feature type="compositionally biased region" description="Gly residues" evidence="2">
    <location>
        <begin position="847"/>
        <end position="865"/>
    </location>
</feature>
<keyword evidence="1" id="KW-0175">Coiled coil</keyword>
<protein>
    <submittedName>
        <fullName evidence="3">Uncharacterized protein</fullName>
    </submittedName>
</protein>
<dbReference type="Proteomes" id="UP000276133">
    <property type="component" value="Unassembled WGS sequence"/>
</dbReference>
<sequence length="1012" mass="115340">MDDKSQLALELTRKKIEENRHLLLEKNAELTEISCRLEDVQKQIKHLKSFNTDDVQLESMRYTDNLRVQFQNEQIKFDFFKQVNILNQNFSLTGRQFSNKLIKNLLNCLIDISDRTNLPKAYLYESSTDTATDETIDQFIEKLKNFVYIDENSSEISQAKLEEICNKIGELKQMKMPTCMLFDHKNKSLINSEIDDKTIYLYRHSDNFLVLHVNMENVSVVGKVHDIVNNLICEQVLYELCIIKLRERCGLAVGECSMEMLYQALQKFKKDFVENKDQFHVTLLVELLAQVDEYTVEHGSIKQDIDLFRKRFVQRVEIFLFDECEKRKKMARTKLKMDTSEGDSLANEITAKQNEINKLNSLLSKKNGQLAMKSKEIELKREQLKLLVHSHDKQEKEINDEMERLKQELLEKEEEMKNSESNQNNEALRVDGLRNEIQNKQVKIDELNSKKKILEKKRDELNNSIEAEIKEKASLQKEKIECQENKKYLEEQLNELKSESSKLQKLIQFTQAVYNQFLTDQSLFKKRADLNRALHSDLSFLELYKYLVNQDELKQFQEPIVERLSKENVYKRRELLVNCLDKIVAEPVLISYRDKNGHLVIELCAININFDEVEPLINRHIEKELEKNELFMLDANKRVLCVKDSALKMKHLLENSSNQVSSELISLIQKRMRKKFIIKNSDSLDSKNGHLTSKTEVMQKKVNEKKFKILGGLNAKSVFRLLELDFKSVKKCFMQTIKVIAGHNVFFNQKKELRQCGINLAIVAGGDVVLPVGAVIDTSGSAEPVNFENEQAHGYAGTRRKVMCIEGKPGVDGHDGFCGENAGHIYIKAANLVQNLDRIGEIRINGGKGGHGQMGGGGQGGGRGQDTGDAQAENLSPCLFSAGFVIAFARMPGLDPETGEFSRIGELSGKGGNAGKTGLGGMGGHAGEFLIKDSKSWIANRQENKELVESSQNLKSLIRKLVDEKKIVCSQGTAGQNGHFQRVKGGKAGTAGTYGRDHVIYVDGLFSSRQDL</sequence>
<dbReference type="STRING" id="10195.A0A3M7T0H7"/>
<feature type="region of interest" description="Disordered" evidence="2">
    <location>
        <begin position="847"/>
        <end position="868"/>
    </location>
</feature>